<evidence type="ECO:0000313" key="2">
    <source>
        <dbReference type="EMBL" id="CAD8205154.1"/>
    </source>
</evidence>
<evidence type="ECO:0008006" key="4">
    <source>
        <dbReference type="Google" id="ProtNLM"/>
    </source>
</evidence>
<name>A0A8S1Y0G6_PAROT</name>
<keyword evidence="1" id="KW-0472">Membrane</keyword>
<reference evidence="2" key="1">
    <citation type="submission" date="2021-01" db="EMBL/GenBank/DDBJ databases">
        <authorList>
            <consortium name="Genoscope - CEA"/>
            <person name="William W."/>
        </authorList>
    </citation>
    <scope>NUCLEOTIDE SEQUENCE</scope>
</reference>
<keyword evidence="1" id="KW-1133">Transmembrane helix</keyword>
<protein>
    <recommendedName>
        <fullName evidence="4">Transmembrane protein</fullName>
    </recommendedName>
</protein>
<organism evidence="2 3">
    <name type="scientific">Paramecium octaurelia</name>
    <dbReference type="NCBI Taxonomy" id="43137"/>
    <lineage>
        <taxon>Eukaryota</taxon>
        <taxon>Sar</taxon>
        <taxon>Alveolata</taxon>
        <taxon>Ciliophora</taxon>
        <taxon>Intramacronucleata</taxon>
        <taxon>Oligohymenophorea</taxon>
        <taxon>Peniculida</taxon>
        <taxon>Parameciidae</taxon>
        <taxon>Paramecium</taxon>
    </lineage>
</organism>
<dbReference type="Proteomes" id="UP000683925">
    <property type="component" value="Unassembled WGS sequence"/>
</dbReference>
<keyword evidence="3" id="KW-1185">Reference proteome</keyword>
<dbReference type="EMBL" id="CAJJDP010000135">
    <property type="protein sequence ID" value="CAD8205154.1"/>
    <property type="molecule type" value="Genomic_DNA"/>
</dbReference>
<evidence type="ECO:0000256" key="1">
    <source>
        <dbReference type="SAM" id="Phobius"/>
    </source>
</evidence>
<evidence type="ECO:0000313" key="3">
    <source>
        <dbReference type="Proteomes" id="UP000683925"/>
    </source>
</evidence>
<sequence length="301" mass="35779">MGIYIQQQEDLLIPKTFFSGRGLYNEKKVRSMVNGKCQVRNSVIIFKLFFMVNTKMAERLVDGIFCIKSLNQCRIQNSLIFYKISYWTELSDRFLNQSEVISRGQYKNGKRVGRWDILLMITKIATFFQLIDGGFYPESSRLKGGQWIELSDGFWFDQQVTLQGEYQNCKNVGRWNINYRNRCSNKNNQMQQIKFQIYFSGGGINFRYLQFQNFQQQLIRQKIASSFFPIHIKFELFICFSFILLILISLLRSITCKAFCKSDIISKETYFIIHRTNSIFKEIIFPVDFHLLLKFFRLIFL</sequence>
<dbReference type="PANTHER" id="PTHR33706:SF1">
    <property type="entry name" value="TPR REPEAT PROTEIN"/>
    <property type="match status" value="1"/>
</dbReference>
<dbReference type="AlphaFoldDB" id="A0A8S1Y0G6"/>
<gene>
    <name evidence="2" type="ORF">POCTA_138.1.T1340162</name>
</gene>
<feature type="transmembrane region" description="Helical" evidence="1">
    <location>
        <begin position="230"/>
        <end position="251"/>
    </location>
</feature>
<comment type="caution">
    <text evidence="2">The sequence shown here is derived from an EMBL/GenBank/DDBJ whole genome shotgun (WGS) entry which is preliminary data.</text>
</comment>
<keyword evidence="1" id="KW-0812">Transmembrane</keyword>
<dbReference type="PANTHER" id="PTHR33706">
    <property type="entry name" value="MORN VARIANT REPEAT PROTEIN"/>
    <property type="match status" value="1"/>
</dbReference>
<proteinExistence type="predicted"/>
<accession>A0A8S1Y0G6</accession>